<dbReference type="OrthoDB" id="5347061at2759"/>
<reference evidence="2" key="1">
    <citation type="journal article" date="2020" name="Stud. Mycol.">
        <title>101 Dothideomycetes genomes: a test case for predicting lifestyles and emergence of pathogens.</title>
        <authorList>
            <person name="Haridas S."/>
            <person name="Albert R."/>
            <person name="Binder M."/>
            <person name="Bloem J."/>
            <person name="Labutti K."/>
            <person name="Salamov A."/>
            <person name="Andreopoulos B."/>
            <person name="Baker S."/>
            <person name="Barry K."/>
            <person name="Bills G."/>
            <person name="Bluhm B."/>
            <person name="Cannon C."/>
            <person name="Castanera R."/>
            <person name="Culley D."/>
            <person name="Daum C."/>
            <person name="Ezra D."/>
            <person name="Gonzalez J."/>
            <person name="Henrissat B."/>
            <person name="Kuo A."/>
            <person name="Liang C."/>
            <person name="Lipzen A."/>
            <person name="Lutzoni F."/>
            <person name="Magnuson J."/>
            <person name="Mondo S."/>
            <person name="Nolan M."/>
            <person name="Ohm R."/>
            <person name="Pangilinan J."/>
            <person name="Park H.-J."/>
            <person name="Ramirez L."/>
            <person name="Alfaro M."/>
            <person name="Sun H."/>
            <person name="Tritt A."/>
            <person name="Yoshinaga Y."/>
            <person name="Zwiers L.-H."/>
            <person name="Turgeon B."/>
            <person name="Goodwin S."/>
            <person name="Spatafora J."/>
            <person name="Crous P."/>
            <person name="Grigoriev I."/>
        </authorList>
    </citation>
    <scope>NUCLEOTIDE SEQUENCE</scope>
    <source>
        <strain evidence="2">CBS 113818</strain>
    </source>
</reference>
<dbReference type="Proteomes" id="UP000799424">
    <property type="component" value="Unassembled WGS sequence"/>
</dbReference>
<dbReference type="PANTHER" id="PTHR33112">
    <property type="entry name" value="DOMAIN PROTEIN, PUTATIVE-RELATED"/>
    <property type="match status" value="1"/>
</dbReference>
<gene>
    <name evidence="2" type="ORF">CC86DRAFT_322609</name>
</gene>
<evidence type="ECO:0000313" key="3">
    <source>
        <dbReference type="Proteomes" id="UP000799424"/>
    </source>
</evidence>
<name>A0A6A7A1W8_9PLEO</name>
<organism evidence="2 3">
    <name type="scientific">Ophiobolus disseminans</name>
    <dbReference type="NCBI Taxonomy" id="1469910"/>
    <lineage>
        <taxon>Eukaryota</taxon>
        <taxon>Fungi</taxon>
        <taxon>Dikarya</taxon>
        <taxon>Ascomycota</taxon>
        <taxon>Pezizomycotina</taxon>
        <taxon>Dothideomycetes</taxon>
        <taxon>Pleosporomycetidae</taxon>
        <taxon>Pleosporales</taxon>
        <taxon>Pleosporineae</taxon>
        <taxon>Phaeosphaeriaceae</taxon>
        <taxon>Ophiobolus</taxon>
    </lineage>
</organism>
<feature type="non-terminal residue" evidence="2">
    <location>
        <position position="726"/>
    </location>
</feature>
<proteinExistence type="predicted"/>
<accession>A0A6A7A1W8</accession>
<dbReference type="AlphaFoldDB" id="A0A6A7A1W8"/>
<dbReference type="PANTHER" id="PTHR33112:SF13">
    <property type="entry name" value="HETEROKARYON INCOMPATIBILITY DOMAIN-CONTAINING PROTEIN"/>
    <property type="match status" value="1"/>
</dbReference>
<dbReference type="EMBL" id="MU006225">
    <property type="protein sequence ID" value="KAF2826868.1"/>
    <property type="molecule type" value="Genomic_DNA"/>
</dbReference>
<feature type="domain" description="Heterokaryon incompatibility" evidence="1">
    <location>
        <begin position="178"/>
        <end position="330"/>
    </location>
</feature>
<dbReference type="Pfam" id="PF06985">
    <property type="entry name" value="HET"/>
    <property type="match status" value="1"/>
</dbReference>
<evidence type="ECO:0000313" key="2">
    <source>
        <dbReference type="EMBL" id="KAF2826868.1"/>
    </source>
</evidence>
<evidence type="ECO:0000259" key="1">
    <source>
        <dbReference type="Pfam" id="PF06985"/>
    </source>
</evidence>
<protein>
    <submittedName>
        <fullName evidence="2">HET-domain-containing protein</fullName>
    </submittedName>
</protein>
<sequence length="726" mass="81454">MNKCPLCNDLVKRDEDDARLAFEFTPEQVKWCAFLEGCEPCLVILEGLQQSQTPDWSLERDVKIVLARCHDRRSSIQDTLRLEIFFHDDRPKLELEYYSVLPQAYKSILARTTISGHPHTRQAIDWTLSLLEQCKKDHVSCRRAARPLLPKRVILLNSDASSRITARLFEPINQRSPYVALSHCWGTHQKCTTTRNSIVNRKAGVPWKTIPKTFQEVIQVALKLGFRYIWIDSLCIIQDDPEDWEVQSSLMSEIYQDAVLTIAATSSSGDNVGCCSSNVHRTRGVDVILPEHIKGYQIAVRQPLNHWNTQTTNGLQMHFPLLTRGWAFQERLLSPRVLHICESELVWECREVSKCECGGLGQETSPAGFYHHAVEASQDEKRKHEITQQELVERMDNLRMEGDNNLRLRGRGGRGNHTQFEVDAPPAYEDIMSPTRTNSSASSNAILRPPTPEDNDILAFAAQSNVPVYEDVTPVNDAEIKDCPDLVFHYHKIVEQYSALKLTRPSDRLPAFTGLCKRVQHLRNNYLAGLWSDSICYDLLWRVNTINLDTADNGARSPEYRGPTWSWVSVDSAVSYWEDIINFRVTYEGFPSYVGGSDSFYGFKAIEYTSAGLNPSSISMAVTVPGANPFGTVTSAVLTLTASSTPATLHYTHSPHWLGGAGQPDPARYKLLLHTSSSSTTESSTTEVPFDADYSLSAQGASNVPDGAEVMLLLVHPKVCLVLRGA</sequence>
<dbReference type="InterPro" id="IPR010730">
    <property type="entry name" value="HET"/>
</dbReference>
<keyword evidence="3" id="KW-1185">Reference proteome</keyword>